<comment type="caution">
    <text evidence="1">The sequence shown here is derived from an EMBL/GenBank/DDBJ whole genome shotgun (WGS) entry which is preliminary data.</text>
</comment>
<dbReference type="EMBL" id="NVUK01000003">
    <property type="protein sequence ID" value="PCI78577.1"/>
    <property type="molecule type" value="Genomic_DNA"/>
</dbReference>
<reference evidence="2" key="1">
    <citation type="submission" date="2017-08" db="EMBL/GenBank/DDBJ databases">
        <title>A dynamic microbial community with high functional redundancy inhabits the cold, oxic subseafloor aquifer.</title>
        <authorList>
            <person name="Tully B.J."/>
            <person name="Wheat C.G."/>
            <person name="Glazer B.T."/>
            <person name="Huber J.A."/>
        </authorList>
    </citation>
    <scope>NUCLEOTIDE SEQUENCE [LARGE SCALE GENOMIC DNA]</scope>
</reference>
<dbReference type="AlphaFoldDB" id="A0A2A4X948"/>
<name>A0A2A4X948_UNCAE</name>
<proteinExistence type="predicted"/>
<sequence length="136" mass="15197">MSIVSQHSKTNILMVLQDLNTQYKQSVQSNQRLVESKECESDDPLLNEIPSHSRVVMSFKQAMREANSAFQQDGVAFELKGESVTVVKLNLRNAIPSKNISLNKGKKGIAEANEVALRQFRIDQTKAFAAFEAKNT</sequence>
<organism evidence="1 2">
    <name type="scientific">Aerophobetes bacterium</name>
    <dbReference type="NCBI Taxonomy" id="2030807"/>
    <lineage>
        <taxon>Bacteria</taxon>
        <taxon>Candidatus Aerophobota</taxon>
    </lineage>
</organism>
<evidence type="ECO:0000313" key="1">
    <source>
        <dbReference type="EMBL" id="PCI78577.1"/>
    </source>
</evidence>
<dbReference type="Proteomes" id="UP000218775">
    <property type="component" value="Unassembled WGS sequence"/>
</dbReference>
<protein>
    <submittedName>
        <fullName evidence="1">Uncharacterized protein</fullName>
    </submittedName>
</protein>
<evidence type="ECO:0000313" key="2">
    <source>
        <dbReference type="Proteomes" id="UP000218775"/>
    </source>
</evidence>
<accession>A0A2A4X948</accession>
<gene>
    <name evidence="1" type="ORF">COB21_00370</name>
</gene>